<protein>
    <submittedName>
        <fullName evidence="1">Uncharacterized protein</fullName>
    </submittedName>
</protein>
<proteinExistence type="predicted"/>
<dbReference type="EMBL" id="CM047902">
    <property type="protein sequence ID" value="KAJ0095911.1"/>
    <property type="molecule type" value="Genomic_DNA"/>
</dbReference>
<reference evidence="2" key="1">
    <citation type="journal article" date="2023" name="G3 (Bethesda)">
        <title>Genome assembly and association tests identify interacting loci associated with vigor, precocity, and sex in interspecific pistachio rootstocks.</title>
        <authorList>
            <person name="Palmer W."/>
            <person name="Jacygrad E."/>
            <person name="Sagayaradj S."/>
            <person name="Cavanaugh K."/>
            <person name="Han R."/>
            <person name="Bertier L."/>
            <person name="Beede B."/>
            <person name="Kafkas S."/>
            <person name="Golino D."/>
            <person name="Preece J."/>
            <person name="Michelmore R."/>
        </authorList>
    </citation>
    <scope>NUCLEOTIDE SEQUENCE [LARGE SCALE GENOMIC DNA]</scope>
</reference>
<evidence type="ECO:0000313" key="1">
    <source>
        <dbReference type="EMBL" id="KAJ0095911.1"/>
    </source>
</evidence>
<comment type="caution">
    <text evidence="1">The sequence shown here is derived from an EMBL/GenBank/DDBJ whole genome shotgun (WGS) entry which is preliminary data.</text>
</comment>
<evidence type="ECO:0000313" key="2">
    <source>
        <dbReference type="Proteomes" id="UP001164250"/>
    </source>
</evidence>
<keyword evidence="2" id="KW-1185">Reference proteome</keyword>
<organism evidence="1 2">
    <name type="scientific">Pistacia atlantica</name>
    <dbReference type="NCBI Taxonomy" id="434234"/>
    <lineage>
        <taxon>Eukaryota</taxon>
        <taxon>Viridiplantae</taxon>
        <taxon>Streptophyta</taxon>
        <taxon>Embryophyta</taxon>
        <taxon>Tracheophyta</taxon>
        <taxon>Spermatophyta</taxon>
        <taxon>Magnoliopsida</taxon>
        <taxon>eudicotyledons</taxon>
        <taxon>Gunneridae</taxon>
        <taxon>Pentapetalae</taxon>
        <taxon>rosids</taxon>
        <taxon>malvids</taxon>
        <taxon>Sapindales</taxon>
        <taxon>Anacardiaceae</taxon>
        <taxon>Pistacia</taxon>
    </lineage>
</organism>
<sequence length="129" mass="14414">MFLLDRLRLQHAPRQLVALNTLRQSKGCFDVVLSDVHVPDMDGYTLLEHIGLEMDLPVIMMSADGRYSSVLRGIRHGACDYLIKPIRGSFDKNDRQKRASDEVEYASSADEGTEGSSEEEDDGELASKL</sequence>
<gene>
    <name evidence="1" type="ORF">Patl1_15559</name>
</gene>
<dbReference type="Proteomes" id="UP001164250">
    <property type="component" value="Chromosome 6"/>
</dbReference>
<name>A0ACC1BAP1_9ROSI</name>
<accession>A0ACC1BAP1</accession>